<sequence length="164" mass="18418">MDRSLMFTQCLLVLMMTLHDTSACQCAWGTFRWEEIMCPNRDKTVVEGTVIGGQPMETLRNSYDPEGFVLTGGYRMHLEKIFKNGSNPLDVRNGTFFVVLPNSESLCGRPLFGASTYIISGTVLEDGILYSNMCQYIAFSTDVSFCSPEMDILLGRKEVNCRSH</sequence>
<evidence type="ECO:0000256" key="1">
    <source>
        <dbReference type="ARBA" id="ARBA00004613"/>
    </source>
</evidence>
<keyword evidence="3" id="KW-0862">Zinc</keyword>
<feature type="disulfide bond" evidence="4">
    <location>
        <begin position="24"/>
        <end position="107"/>
    </location>
</feature>
<dbReference type="AlphaFoldDB" id="A0ABD3WGZ7"/>
<dbReference type="SUPFAM" id="SSF50242">
    <property type="entry name" value="TIMP-like"/>
    <property type="match status" value="1"/>
</dbReference>
<feature type="signal peptide" evidence="5">
    <location>
        <begin position="1"/>
        <end position="23"/>
    </location>
</feature>
<dbReference type="InterPro" id="IPR008993">
    <property type="entry name" value="TIMP-like_OB-fold"/>
</dbReference>
<dbReference type="Proteomes" id="UP001634394">
    <property type="component" value="Unassembled WGS sequence"/>
</dbReference>
<comment type="subcellular location">
    <subcellularLocation>
        <location evidence="1">Secreted</location>
    </subcellularLocation>
</comment>
<dbReference type="GO" id="GO:0005576">
    <property type="term" value="C:extracellular region"/>
    <property type="evidence" value="ECO:0007669"/>
    <property type="project" value="UniProtKB-SubCell"/>
</dbReference>
<dbReference type="InterPro" id="IPR001820">
    <property type="entry name" value="TIMP"/>
</dbReference>
<proteinExistence type="predicted"/>
<evidence type="ECO:0000256" key="4">
    <source>
        <dbReference type="PIRSR" id="PIRSR601820-3"/>
    </source>
</evidence>
<keyword evidence="4" id="KW-1015">Disulfide bond</keyword>
<evidence type="ECO:0000313" key="8">
    <source>
        <dbReference type="Proteomes" id="UP001634394"/>
    </source>
</evidence>
<keyword evidence="3" id="KW-0479">Metal-binding</keyword>
<gene>
    <name evidence="6" type="ORF">ACJMK2_039958</name>
    <name evidence="7" type="ORF">ACJMK2_040111</name>
</gene>
<organism evidence="6 8">
    <name type="scientific">Sinanodonta woodiana</name>
    <name type="common">Chinese pond mussel</name>
    <name type="synonym">Anodonta woodiana</name>
    <dbReference type="NCBI Taxonomy" id="1069815"/>
    <lineage>
        <taxon>Eukaryota</taxon>
        <taxon>Metazoa</taxon>
        <taxon>Spiralia</taxon>
        <taxon>Lophotrochozoa</taxon>
        <taxon>Mollusca</taxon>
        <taxon>Bivalvia</taxon>
        <taxon>Autobranchia</taxon>
        <taxon>Heteroconchia</taxon>
        <taxon>Palaeoheterodonta</taxon>
        <taxon>Unionida</taxon>
        <taxon>Unionoidea</taxon>
        <taxon>Unionidae</taxon>
        <taxon>Unioninae</taxon>
        <taxon>Sinanodonta</taxon>
    </lineage>
</organism>
<name>A0ABD3WGZ7_SINWO</name>
<keyword evidence="8" id="KW-1185">Reference proteome</keyword>
<feature type="chain" id="PRO_5044725201" evidence="5">
    <location>
        <begin position="24"/>
        <end position="164"/>
    </location>
</feature>
<accession>A0ABD3WGZ7</accession>
<dbReference type="Pfam" id="PF00965">
    <property type="entry name" value="TIMP"/>
    <property type="match status" value="1"/>
</dbReference>
<evidence type="ECO:0000256" key="3">
    <source>
        <dbReference type="PIRSR" id="PIRSR601820-1"/>
    </source>
</evidence>
<evidence type="ECO:0000313" key="7">
    <source>
        <dbReference type="EMBL" id="KAL3872165.1"/>
    </source>
</evidence>
<dbReference type="Gene3D" id="2.40.50.120">
    <property type="match status" value="1"/>
</dbReference>
<feature type="binding site" evidence="3">
    <location>
        <position position="24"/>
    </location>
    <ligand>
        <name>Zn(2+)</name>
        <dbReference type="ChEBI" id="CHEBI:29105"/>
        <note>ligand shared with metalloproteinase partner</note>
    </ligand>
</feature>
<protein>
    <submittedName>
        <fullName evidence="6">Uncharacterized protein</fullName>
    </submittedName>
</protein>
<keyword evidence="5" id="KW-0732">Signal</keyword>
<dbReference type="EMBL" id="JBJQND010000007">
    <property type="protein sequence ID" value="KAL3871987.1"/>
    <property type="molecule type" value="Genomic_DNA"/>
</dbReference>
<feature type="disulfide bond" evidence="4">
    <location>
        <begin position="26"/>
        <end position="134"/>
    </location>
</feature>
<evidence type="ECO:0000313" key="6">
    <source>
        <dbReference type="EMBL" id="KAL3871987.1"/>
    </source>
</evidence>
<dbReference type="EMBL" id="JBJQND010000007">
    <property type="protein sequence ID" value="KAL3872165.1"/>
    <property type="molecule type" value="Genomic_DNA"/>
</dbReference>
<evidence type="ECO:0000256" key="2">
    <source>
        <dbReference type="ARBA" id="ARBA00022525"/>
    </source>
</evidence>
<keyword evidence="2" id="KW-0964">Secreted</keyword>
<evidence type="ECO:0000256" key="5">
    <source>
        <dbReference type="SAM" id="SignalP"/>
    </source>
</evidence>
<reference evidence="6 8" key="1">
    <citation type="submission" date="2024-11" db="EMBL/GenBank/DDBJ databases">
        <title>Chromosome-level genome assembly of the freshwater bivalve Anodonta woodiana.</title>
        <authorList>
            <person name="Chen X."/>
        </authorList>
    </citation>
    <scope>NUCLEOTIDE SEQUENCE [LARGE SCALE GENOMIC DNA]</scope>
    <source>
        <strain evidence="6">MN2024</strain>
        <tissue evidence="6">Gills</tissue>
    </source>
</reference>
<comment type="caution">
    <text evidence="6">The sequence shown here is derived from an EMBL/GenBank/DDBJ whole genome shotgun (WGS) entry which is preliminary data.</text>
</comment>